<feature type="transmembrane region" description="Helical" evidence="1">
    <location>
        <begin position="44"/>
        <end position="65"/>
    </location>
</feature>
<keyword evidence="3" id="KW-1185">Reference proteome</keyword>
<feature type="transmembrane region" description="Helical" evidence="1">
    <location>
        <begin position="12"/>
        <end position="29"/>
    </location>
</feature>
<dbReference type="RefSeq" id="WP_227873659.1">
    <property type="nucleotide sequence ID" value="NZ_BDQK01000013.1"/>
</dbReference>
<proteinExistence type="predicted"/>
<keyword evidence="1" id="KW-1133">Transmembrane helix</keyword>
<sequence>MQKQQSRQKMSLIAFLFFMMGAIHLYGYIQGNDQQNNSLTTLNGSQFIKITLVGVTLAGILEILVS</sequence>
<gene>
    <name evidence="2" type="ORF">AsFPU1_2972</name>
</gene>
<accession>A0A401IJT4</accession>
<evidence type="ECO:0000256" key="1">
    <source>
        <dbReference type="SAM" id="Phobius"/>
    </source>
</evidence>
<keyword evidence="1" id="KW-0812">Transmembrane</keyword>
<name>A0A401IJT4_APHSA</name>
<dbReference type="EMBL" id="BDQK01000013">
    <property type="protein sequence ID" value="GBF81558.1"/>
    <property type="molecule type" value="Genomic_DNA"/>
</dbReference>
<reference evidence="3" key="1">
    <citation type="submission" date="2017-05" db="EMBL/GenBank/DDBJ databases">
        <title>Physiological properties and genetic analysis related to exopolysaccharide production of fresh-water unicellular cyanobacterium Aphanothece sacrum, Suizenji Nori, that has been cultured as a food source in Japan.</title>
        <authorList>
            <person name="Kanesaki Y."/>
            <person name="Yoshikawa S."/>
            <person name="Ohki K."/>
        </authorList>
    </citation>
    <scope>NUCLEOTIDE SEQUENCE [LARGE SCALE GENOMIC DNA]</scope>
    <source>
        <strain evidence="3">FPU1</strain>
    </source>
</reference>
<comment type="caution">
    <text evidence="2">The sequence shown here is derived from an EMBL/GenBank/DDBJ whole genome shotgun (WGS) entry which is preliminary data.</text>
</comment>
<dbReference type="Proteomes" id="UP000287247">
    <property type="component" value="Unassembled WGS sequence"/>
</dbReference>
<organism evidence="2 3">
    <name type="scientific">Aphanothece sacrum FPU1</name>
    <dbReference type="NCBI Taxonomy" id="1920663"/>
    <lineage>
        <taxon>Bacteria</taxon>
        <taxon>Bacillati</taxon>
        <taxon>Cyanobacteriota</taxon>
        <taxon>Cyanophyceae</taxon>
        <taxon>Oscillatoriophycideae</taxon>
        <taxon>Chroococcales</taxon>
        <taxon>Aphanothecaceae</taxon>
        <taxon>Aphanothece</taxon>
    </lineage>
</organism>
<keyword evidence="1" id="KW-0472">Membrane</keyword>
<evidence type="ECO:0000313" key="2">
    <source>
        <dbReference type="EMBL" id="GBF81558.1"/>
    </source>
</evidence>
<dbReference type="AlphaFoldDB" id="A0A401IJT4"/>
<protein>
    <submittedName>
        <fullName evidence="2">rRNA N-glycosylase</fullName>
    </submittedName>
</protein>
<evidence type="ECO:0000313" key="3">
    <source>
        <dbReference type="Proteomes" id="UP000287247"/>
    </source>
</evidence>